<sequence length="192" mass="23119">MLLFNVIYFTCVVIIFSFQYINNDNWHTNIHNVDKTRYSLNIYFKRLLLENNETAQLEENSDEYSSTQLDDNQSTISVEECEKSLKEFFDDCKRENYPGKVFHLCDYVDDIEEIKRGGSKTNLLLEEYGDAVIYDKEELLIISELLNTYLEDERHLCMIKKILDYTKIYRNPLLYARYKIKKFFKKYIKKTK</sequence>
<evidence type="ECO:0000313" key="3">
    <source>
        <dbReference type="Proteomes" id="UP000076004"/>
    </source>
</evidence>
<dbReference type="EMBL" id="LVLB01000009">
    <property type="protein sequence ID" value="KYO00883.1"/>
    <property type="molecule type" value="Genomic_DNA"/>
</dbReference>
<keyword evidence="1" id="KW-1133">Transmembrane helix</keyword>
<comment type="caution">
    <text evidence="2">The sequence shown here is derived from an EMBL/GenBank/DDBJ whole genome shotgun (WGS) entry which is preliminary data.</text>
</comment>
<protein>
    <submittedName>
        <fullName evidence="2">Putative exported protein</fullName>
    </submittedName>
</protein>
<dbReference type="KEGG" id="pgab:PGSY75_0830900"/>
<feature type="transmembrane region" description="Helical" evidence="1">
    <location>
        <begin position="6"/>
        <end position="22"/>
    </location>
</feature>
<dbReference type="RefSeq" id="XP_018642384.1">
    <property type="nucleotide sequence ID" value="XM_018785417.1"/>
</dbReference>
<dbReference type="AlphaFoldDB" id="A0A151LNS3"/>
<proteinExistence type="predicted"/>
<dbReference type="Proteomes" id="UP000076004">
    <property type="component" value="Unassembled WGS sequence"/>
</dbReference>
<dbReference type="GeneID" id="29776036"/>
<reference evidence="2 3" key="1">
    <citation type="journal article" date="2016" name="Nat. Commun.">
        <title>Genomes of cryptic chimpanzee Plasmodium species reveal key evolutionary events leading to human malaria.</title>
        <authorList>
            <person name="Sundararaman S.A."/>
            <person name="Plenderleith L.J."/>
            <person name="Liu W."/>
            <person name="Loy D.E."/>
            <person name="Learn G.H."/>
            <person name="Li Y."/>
            <person name="Shaw K.S."/>
            <person name="Ayouba A."/>
            <person name="Peeters M."/>
            <person name="Speede S."/>
            <person name="Shaw G.M."/>
            <person name="Bushman F.D."/>
            <person name="Brisson D."/>
            <person name="Rayner J.C."/>
            <person name="Sharp P.M."/>
            <person name="Hahn B.H."/>
        </authorList>
    </citation>
    <scope>NUCLEOTIDE SEQUENCE [LARGE SCALE GENOMIC DNA]</scope>
    <source>
        <strain evidence="2 3">SY75</strain>
    </source>
</reference>
<organism evidence="2 3">
    <name type="scientific">Plasmodium gaboni</name>
    <dbReference type="NCBI Taxonomy" id="647221"/>
    <lineage>
        <taxon>Eukaryota</taxon>
        <taxon>Sar</taxon>
        <taxon>Alveolata</taxon>
        <taxon>Apicomplexa</taxon>
        <taxon>Aconoidasida</taxon>
        <taxon>Haemosporida</taxon>
        <taxon>Plasmodiidae</taxon>
        <taxon>Plasmodium</taxon>
        <taxon>Plasmodium (Laverania)</taxon>
    </lineage>
</organism>
<evidence type="ECO:0000313" key="2">
    <source>
        <dbReference type="EMBL" id="KYO00883.1"/>
    </source>
</evidence>
<accession>A0A151LNS3</accession>
<gene>
    <name evidence="2" type="ORF">PGSY75_0830900</name>
</gene>
<evidence type="ECO:0000256" key="1">
    <source>
        <dbReference type="SAM" id="Phobius"/>
    </source>
</evidence>
<name>A0A151LNS3_9APIC</name>
<keyword evidence="1" id="KW-0472">Membrane</keyword>
<dbReference type="VEuPathDB" id="PlasmoDB:PGABG01_0830700"/>
<keyword evidence="1" id="KW-0812">Transmembrane</keyword>
<dbReference type="VEuPathDB" id="PlasmoDB:PGSY75_0830900"/>